<name>A0A1I4BF65_9HYPH</name>
<organism evidence="1 2">
    <name type="scientific">Pseudovibrio ascidiaceicola</name>
    <dbReference type="NCBI Taxonomy" id="285279"/>
    <lineage>
        <taxon>Bacteria</taxon>
        <taxon>Pseudomonadati</taxon>
        <taxon>Pseudomonadota</taxon>
        <taxon>Alphaproteobacteria</taxon>
        <taxon>Hyphomicrobiales</taxon>
        <taxon>Stappiaceae</taxon>
        <taxon>Pseudovibrio</taxon>
    </lineage>
</organism>
<dbReference type="Proteomes" id="UP000199598">
    <property type="component" value="Unassembled WGS sequence"/>
</dbReference>
<accession>A0A1I4BF65</accession>
<evidence type="ECO:0000313" key="2">
    <source>
        <dbReference type="Proteomes" id="UP000199598"/>
    </source>
</evidence>
<reference evidence="1 2" key="1">
    <citation type="submission" date="2016-10" db="EMBL/GenBank/DDBJ databases">
        <authorList>
            <person name="Varghese N."/>
            <person name="Submissions S."/>
        </authorList>
    </citation>
    <scope>NUCLEOTIDE SEQUENCE [LARGE SCALE GENOMIC DNA]</scope>
    <source>
        <strain evidence="1 2">DSM 16392</strain>
    </source>
</reference>
<proteinExistence type="predicted"/>
<sequence>MNFLAKEIFQNQTETTELPMQRLLMQGRYARSHAFHVLWRGFWKDAKPQRNREQRIELKK</sequence>
<evidence type="ECO:0000313" key="1">
    <source>
        <dbReference type="EMBL" id="SFK66636.1"/>
    </source>
</evidence>
<gene>
    <name evidence="1" type="ORF">SAMN04488518_107289</name>
</gene>
<comment type="caution">
    <text evidence="1">The sequence shown here is derived from an EMBL/GenBank/DDBJ whole genome shotgun (WGS) entry which is preliminary data.</text>
</comment>
<keyword evidence="2" id="KW-1185">Reference proteome</keyword>
<dbReference type="EMBL" id="FOSK01000007">
    <property type="protein sequence ID" value="SFK66636.1"/>
    <property type="molecule type" value="Genomic_DNA"/>
</dbReference>
<protein>
    <submittedName>
        <fullName evidence="1">Uncharacterized protein</fullName>
    </submittedName>
</protein>